<keyword evidence="3" id="KW-1185">Reference proteome</keyword>
<comment type="caution">
    <text evidence="2">The sequence shown here is derived from an EMBL/GenBank/DDBJ whole genome shotgun (WGS) entry which is preliminary data.</text>
</comment>
<accession>A0ABV0XPW5</accession>
<dbReference type="EMBL" id="JAHRIP010010146">
    <property type="protein sequence ID" value="MEQ2283504.1"/>
    <property type="molecule type" value="Genomic_DNA"/>
</dbReference>
<evidence type="ECO:0000313" key="3">
    <source>
        <dbReference type="Proteomes" id="UP001469553"/>
    </source>
</evidence>
<evidence type="ECO:0000256" key="1">
    <source>
        <dbReference type="SAM" id="MobiDB-lite"/>
    </source>
</evidence>
<gene>
    <name evidence="2" type="ORF">AMECASPLE_012027</name>
</gene>
<sequence length="103" mass="10895">MHRGIRATSFCRGSGSGGIRQSEVGLGHVGAGFGRPSRSSLSHLKLVAQHTVYLCVLCFEAWEKSCRDNGDHFPEKGSPAFSPITPIAASPLQPDTSSSLPSN</sequence>
<name>A0ABV0XPW5_9TELE</name>
<feature type="compositionally biased region" description="Polar residues" evidence="1">
    <location>
        <begin position="93"/>
        <end position="103"/>
    </location>
</feature>
<dbReference type="Proteomes" id="UP001469553">
    <property type="component" value="Unassembled WGS sequence"/>
</dbReference>
<protein>
    <submittedName>
        <fullName evidence="2">Uncharacterized protein</fullName>
    </submittedName>
</protein>
<feature type="region of interest" description="Disordered" evidence="1">
    <location>
        <begin position="72"/>
        <end position="103"/>
    </location>
</feature>
<proteinExistence type="predicted"/>
<reference evidence="2 3" key="1">
    <citation type="submission" date="2021-06" db="EMBL/GenBank/DDBJ databases">
        <authorList>
            <person name="Palmer J.M."/>
        </authorList>
    </citation>
    <scope>NUCLEOTIDE SEQUENCE [LARGE SCALE GENOMIC DNA]</scope>
    <source>
        <strain evidence="2 3">AS_MEX2019</strain>
        <tissue evidence="2">Muscle</tissue>
    </source>
</reference>
<evidence type="ECO:0000313" key="2">
    <source>
        <dbReference type="EMBL" id="MEQ2283504.1"/>
    </source>
</evidence>
<organism evidence="2 3">
    <name type="scientific">Ameca splendens</name>
    <dbReference type="NCBI Taxonomy" id="208324"/>
    <lineage>
        <taxon>Eukaryota</taxon>
        <taxon>Metazoa</taxon>
        <taxon>Chordata</taxon>
        <taxon>Craniata</taxon>
        <taxon>Vertebrata</taxon>
        <taxon>Euteleostomi</taxon>
        <taxon>Actinopterygii</taxon>
        <taxon>Neopterygii</taxon>
        <taxon>Teleostei</taxon>
        <taxon>Neoteleostei</taxon>
        <taxon>Acanthomorphata</taxon>
        <taxon>Ovalentaria</taxon>
        <taxon>Atherinomorphae</taxon>
        <taxon>Cyprinodontiformes</taxon>
        <taxon>Goodeidae</taxon>
        <taxon>Ameca</taxon>
    </lineage>
</organism>